<dbReference type="AlphaFoldDB" id="E9CSX4"/>
<dbReference type="HOGENOM" id="CLU_2049479_0_0_1"/>
<evidence type="ECO:0000313" key="2">
    <source>
        <dbReference type="Proteomes" id="UP000002497"/>
    </source>
</evidence>
<reference evidence="2" key="1">
    <citation type="journal article" date="2010" name="Genome Res.">
        <title>Population genomic sequencing of Coccidioides fungi reveals recent hybridization and transposon control.</title>
        <authorList>
            <person name="Neafsey D.E."/>
            <person name="Barker B.M."/>
            <person name="Sharpton T.J."/>
            <person name="Stajich J.E."/>
            <person name="Park D.J."/>
            <person name="Whiston E."/>
            <person name="Hung C.-Y."/>
            <person name="McMahan C."/>
            <person name="White J."/>
            <person name="Sykes S."/>
            <person name="Heiman D."/>
            <person name="Young S."/>
            <person name="Zeng Q."/>
            <person name="Abouelleil A."/>
            <person name="Aftuck L."/>
            <person name="Bessette D."/>
            <person name="Brown A."/>
            <person name="FitzGerald M."/>
            <person name="Lui A."/>
            <person name="Macdonald J.P."/>
            <person name="Priest M."/>
            <person name="Orbach M.J."/>
            <person name="Galgiani J.N."/>
            <person name="Kirkland T.N."/>
            <person name="Cole G.T."/>
            <person name="Birren B.W."/>
            <person name="Henn M.R."/>
            <person name="Taylor J.W."/>
            <person name="Rounsley S.D."/>
        </authorList>
    </citation>
    <scope>NUCLEOTIDE SEQUENCE [LARGE SCALE GENOMIC DNA]</scope>
    <source>
        <strain evidence="2">RMSCC 757 / Silveira</strain>
    </source>
</reference>
<name>E9CSX4_COCPS</name>
<gene>
    <name evidence="1" type="ORF">CPSG_00683</name>
</gene>
<dbReference type="EMBL" id="GL636486">
    <property type="protein sequence ID" value="EFW22784.1"/>
    <property type="molecule type" value="Genomic_DNA"/>
</dbReference>
<dbReference type="VEuPathDB" id="FungiDB:CPSG_00683"/>
<proteinExistence type="predicted"/>
<organism evidence="2">
    <name type="scientific">Coccidioides posadasii (strain RMSCC 757 / Silveira)</name>
    <name type="common">Valley fever fungus</name>
    <dbReference type="NCBI Taxonomy" id="443226"/>
    <lineage>
        <taxon>Eukaryota</taxon>
        <taxon>Fungi</taxon>
        <taxon>Dikarya</taxon>
        <taxon>Ascomycota</taxon>
        <taxon>Pezizomycotina</taxon>
        <taxon>Eurotiomycetes</taxon>
        <taxon>Eurotiomycetidae</taxon>
        <taxon>Onygenales</taxon>
        <taxon>Onygenaceae</taxon>
        <taxon>Coccidioides</taxon>
    </lineage>
</organism>
<keyword evidence="2" id="KW-1185">Reference proteome</keyword>
<dbReference type="Proteomes" id="UP000002497">
    <property type="component" value="Unassembled WGS sequence"/>
</dbReference>
<sequence length="120" mass="13500">MQGSTTDCLKSKENAVRSTEHCIRNRPSLGIRARTSIDWILTFTELMETSGPHPTSVARPGLLENEVTRAPYTVEWCRIDLGNTDGIEYGHLYPFASLSSSQYLLRFLQKAADVLRRALT</sequence>
<accession>E9CSX4</accession>
<protein>
    <submittedName>
        <fullName evidence="1">Uncharacterized protein</fullName>
    </submittedName>
</protein>
<reference evidence="2" key="2">
    <citation type="submission" date="2010-03" db="EMBL/GenBank/DDBJ databases">
        <title>The genome sequence of Coccidioides posadasii strain Silveira.</title>
        <authorList>
            <consortium name="The Broad Institute Genome Sequencing Center for Infectious Disease"/>
            <person name="Neafsey D."/>
            <person name="Orbach M."/>
            <person name="Henn M.R."/>
            <person name="Cole G.T."/>
            <person name="Galgiani J."/>
            <person name="Gardner M.J."/>
            <person name="Kirkland T.N."/>
            <person name="Taylor J.W."/>
            <person name="Young S.K."/>
            <person name="Zeng Q."/>
            <person name="Koehrsen M."/>
            <person name="Alvarado L."/>
            <person name="Berlin A."/>
            <person name="Borenstein D."/>
            <person name="Chapman S.B."/>
            <person name="Chen Z."/>
            <person name="Engels R."/>
            <person name="Freedman E."/>
            <person name="Gellesch M."/>
            <person name="Goldberg J."/>
            <person name="Griggs A."/>
            <person name="Gujja S."/>
            <person name="Heilman E."/>
            <person name="Heiman D."/>
            <person name="Howarth C."/>
            <person name="Jen D."/>
            <person name="Larson L."/>
            <person name="Mehta T."/>
            <person name="Neiman D."/>
            <person name="Park D."/>
            <person name="Pearson M."/>
            <person name="Richards J."/>
            <person name="Roberts A."/>
            <person name="Saif S."/>
            <person name="Shea T."/>
            <person name="Shenoy N."/>
            <person name="Sisk P."/>
            <person name="Stolte C."/>
            <person name="Sykes S."/>
            <person name="Walk T."/>
            <person name="White J."/>
            <person name="Yandava C."/>
            <person name="Haas B."/>
            <person name="Nusbaum C."/>
            <person name="Birren B."/>
        </authorList>
    </citation>
    <scope>NUCLEOTIDE SEQUENCE [LARGE SCALE GENOMIC DNA]</scope>
    <source>
        <strain evidence="2">RMSCC 757 / Silveira</strain>
    </source>
</reference>
<evidence type="ECO:0000313" key="1">
    <source>
        <dbReference type="EMBL" id="EFW22784.1"/>
    </source>
</evidence>